<proteinExistence type="predicted"/>
<evidence type="ECO:0000256" key="3">
    <source>
        <dbReference type="ARBA" id="ARBA00022989"/>
    </source>
</evidence>
<evidence type="ECO:0000313" key="6">
    <source>
        <dbReference type="EMBL" id="OTF76416.1"/>
    </source>
</evidence>
<keyword evidence="2 5" id="KW-0812">Transmembrane</keyword>
<dbReference type="GO" id="GO:0006884">
    <property type="term" value="P:cell volume homeostasis"/>
    <property type="evidence" value="ECO:0007669"/>
    <property type="project" value="TreeGrafter"/>
</dbReference>
<feature type="transmembrane region" description="Helical" evidence="5">
    <location>
        <begin position="12"/>
        <end position="34"/>
    </location>
</feature>
<dbReference type="GO" id="GO:0015379">
    <property type="term" value="F:potassium:chloride symporter activity"/>
    <property type="evidence" value="ECO:0007669"/>
    <property type="project" value="TreeGrafter"/>
</dbReference>
<comment type="subcellular location">
    <subcellularLocation>
        <location evidence="1">Membrane</location>
        <topology evidence="1">Multi-pass membrane protein</topology>
    </subcellularLocation>
</comment>
<dbReference type="EMBL" id="MUJZ01037595">
    <property type="protein sequence ID" value="OTF76416.1"/>
    <property type="molecule type" value="Genomic_DNA"/>
</dbReference>
<dbReference type="PANTHER" id="PTHR11827">
    <property type="entry name" value="SOLUTE CARRIER FAMILY 12, CATION COTRANSPORTERS"/>
    <property type="match status" value="1"/>
</dbReference>
<dbReference type="PANTHER" id="PTHR11827:SF72">
    <property type="entry name" value="GH08340P"/>
    <property type="match status" value="1"/>
</dbReference>
<dbReference type="AlphaFoldDB" id="A0A1Y3BA24"/>
<keyword evidence="4 5" id="KW-0472">Membrane</keyword>
<dbReference type="GO" id="GO:0016020">
    <property type="term" value="C:membrane"/>
    <property type="evidence" value="ECO:0007669"/>
    <property type="project" value="UniProtKB-SubCell"/>
</dbReference>
<dbReference type="OrthoDB" id="2020542at2759"/>
<organism evidence="6 7">
    <name type="scientific">Euroglyphus maynei</name>
    <name type="common">Mayne's house dust mite</name>
    <dbReference type="NCBI Taxonomy" id="6958"/>
    <lineage>
        <taxon>Eukaryota</taxon>
        <taxon>Metazoa</taxon>
        <taxon>Ecdysozoa</taxon>
        <taxon>Arthropoda</taxon>
        <taxon>Chelicerata</taxon>
        <taxon>Arachnida</taxon>
        <taxon>Acari</taxon>
        <taxon>Acariformes</taxon>
        <taxon>Sarcoptiformes</taxon>
        <taxon>Astigmata</taxon>
        <taxon>Psoroptidia</taxon>
        <taxon>Analgoidea</taxon>
        <taxon>Pyroglyphidae</taxon>
        <taxon>Pyroglyphinae</taxon>
        <taxon>Euroglyphus</taxon>
    </lineage>
</organism>
<protein>
    <submittedName>
        <fullName evidence="6">Uncharacterized protein</fullName>
    </submittedName>
</protein>
<evidence type="ECO:0000256" key="1">
    <source>
        <dbReference type="ARBA" id="ARBA00004141"/>
    </source>
</evidence>
<dbReference type="Proteomes" id="UP000194236">
    <property type="component" value="Unassembled WGS sequence"/>
</dbReference>
<keyword evidence="7" id="KW-1185">Reference proteome</keyword>
<evidence type="ECO:0000256" key="4">
    <source>
        <dbReference type="ARBA" id="ARBA00023136"/>
    </source>
</evidence>
<dbReference type="Gene3D" id="1.20.1740.10">
    <property type="entry name" value="Amino acid/polyamine transporter I"/>
    <property type="match status" value="1"/>
</dbReference>
<keyword evidence="3 5" id="KW-1133">Transmembrane helix</keyword>
<feature type="transmembrane region" description="Helical" evidence="5">
    <location>
        <begin position="83"/>
        <end position="101"/>
    </location>
</feature>
<evidence type="ECO:0000256" key="2">
    <source>
        <dbReference type="ARBA" id="ARBA00022692"/>
    </source>
</evidence>
<dbReference type="GO" id="GO:0055075">
    <property type="term" value="P:potassium ion homeostasis"/>
    <property type="evidence" value="ECO:0007669"/>
    <property type="project" value="TreeGrafter"/>
</dbReference>
<dbReference type="GO" id="GO:0055064">
    <property type="term" value="P:chloride ion homeostasis"/>
    <property type="evidence" value="ECO:0007669"/>
    <property type="project" value="TreeGrafter"/>
</dbReference>
<accession>A0A1Y3BA24</accession>
<reference evidence="6 7" key="1">
    <citation type="submission" date="2017-03" db="EMBL/GenBank/DDBJ databases">
        <title>Genome Survey of Euroglyphus maynei.</title>
        <authorList>
            <person name="Arlian L.G."/>
            <person name="Morgan M.S."/>
            <person name="Rider S.D."/>
        </authorList>
    </citation>
    <scope>NUCLEOTIDE SEQUENCE [LARGE SCALE GENOMIC DNA]</scope>
    <source>
        <strain evidence="6">Arlian Lab</strain>
        <tissue evidence="6">Whole body</tissue>
    </source>
</reference>
<gene>
    <name evidence="6" type="ORF">BLA29_012469</name>
</gene>
<name>A0A1Y3BA24_EURMA</name>
<dbReference type="InterPro" id="IPR004842">
    <property type="entry name" value="SLC12A_fam"/>
</dbReference>
<evidence type="ECO:0000256" key="5">
    <source>
        <dbReference type="SAM" id="Phobius"/>
    </source>
</evidence>
<evidence type="ECO:0000313" key="7">
    <source>
        <dbReference type="Proteomes" id="UP000194236"/>
    </source>
</evidence>
<sequence>MISRALGPEFGGAIGTLFFTANVFSSALYLIGCVEGIVNNFGPSGGISSFLPSSYWWSFLYASSLNFLNVVICLIGASLFAKTSVLIFVILLGCISSVLISQSARRDLSFHAPHENIHFRNQTLNFTGFSLDTFQGNLKRMFFIKFNIPKR</sequence>
<comment type="caution">
    <text evidence="6">The sequence shown here is derived from an EMBL/GenBank/DDBJ whole genome shotgun (WGS) entry which is preliminary data.</text>
</comment>